<evidence type="ECO:0000256" key="1">
    <source>
        <dbReference type="ARBA" id="ARBA00008775"/>
    </source>
</evidence>
<dbReference type="RefSeq" id="WP_184985015.1">
    <property type="nucleotide sequence ID" value="NZ_BAAALO010000081.1"/>
</dbReference>
<evidence type="ECO:0000313" key="3">
    <source>
        <dbReference type="EMBL" id="MBB6475580.1"/>
    </source>
</evidence>
<proteinExistence type="inferred from homology"/>
<feature type="domain" description="TerD" evidence="2">
    <location>
        <begin position="1"/>
        <end position="187"/>
    </location>
</feature>
<dbReference type="Gene3D" id="2.60.60.30">
    <property type="entry name" value="sav2460 like domains"/>
    <property type="match status" value="1"/>
</dbReference>
<reference evidence="3 4" key="1">
    <citation type="submission" date="2020-08" db="EMBL/GenBank/DDBJ databases">
        <title>Sequencing the genomes of 1000 actinobacteria strains.</title>
        <authorList>
            <person name="Klenk H.-P."/>
        </authorList>
    </citation>
    <scope>NUCLEOTIDE SEQUENCE [LARGE SCALE GENOMIC DNA]</scope>
    <source>
        <strain evidence="3 4">DSM 44936</strain>
    </source>
</reference>
<dbReference type="AlphaFoldDB" id="A0A7X0M8G1"/>
<protein>
    <submittedName>
        <fullName evidence="3">Tellurium resistance protein TerD</fullName>
    </submittedName>
</protein>
<dbReference type="PANTHER" id="PTHR32097">
    <property type="entry name" value="CAMP-BINDING PROTEIN 1-RELATED"/>
    <property type="match status" value="1"/>
</dbReference>
<keyword evidence="4" id="KW-1185">Reference proteome</keyword>
<evidence type="ECO:0000313" key="4">
    <source>
        <dbReference type="Proteomes" id="UP000555564"/>
    </source>
</evidence>
<gene>
    <name evidence="3" type="ORF">BJ992_005011</name>
</gene>
<name>A0A7X0M8G1_9ACTN</name>
<comment type="caution">
    <text evidence="3">The sequence shown here is derived from an EMBL/GenBank/DDBJ whole genome shotgun (WGS) entry which is preliminary data.</text>
</comment>
<dbReference type="Pfam" id="PF02342">
    <property type="entry name" value="TerD"/>
    <property type="match status" value="1"/>
</dbReference>
<sequence>MGVSLTKGGDAPLAGPHLSKVLVALGWRSLDVTGRDVDLDASALMVGRSGRVLSDEHFVFYNNLKSPDTSVEHKGDNRVGAGAAEQDCETILIDLAAVPPRCVRILFPVSIYDGERTGQTFGQVRDAYIRVVDEATADEVVRYDLTEDYAKDSAVIFGELFRQGDQWRFRAVGDGYSQGLRAIAVGYGVNVSS</sequence>
<dbReference type="InterPro" id="IPR051324">
    <property type="entry name" value="Stress/Tellurium_Resist"/>
</dbReference>
<dbReference type="InterPro" id="IPR003325">
    <property type="entry name" value="TerD"/>
</dbReference>
<accession>A0A7X0M8G1</accession>
<comment type="similarity">
    <text evidence="1">Belongs to the CAPAB/TerDEXZ family.</text>
</comment>
<dbReference type="EMBL" id="JACHIU010000001">
    <property type="protein sequence ID" value="MBB6475580.1"/>
    <property type="molecule type" value="Genomic_DNA"/>
</dbReference>
<organism evidence="3 4">
    <name type="scientific">Sphaerisporangium rubeum</name>
    <dbReference type="NCBI Taxonomy" id="321317"/>
    <lineage>
        <taxon>Bacteria</taxon>
        <taxon>Bacillati</taxon>
        <taxon>Actinomycetota</taxon>
        <taxon>Actinomycetes</taxon>
        <taxon>Streptosporangiales</taxon>
        <taxon>Streptosporangiaceae</taxon>
        <taxon>Sphaerisporangium</taxon>
    </lineage>
</organism>
<evidence type="ECO:0000259" key="2">
    <source>
        <dbReference type="Pfam" id="PF02342"/>
    </source>
</evidence>
<dbReference type="PANTHER" id="PTHR32097:SF4">
    <property type="entry name" value="GENERAL STRESS PROTEIN 16U"/>
    <property type="match status" value="1"/>
</dbReference>
<dbReference type="Proteomes" id="UP000555564">
    <property type="component" value="Unassembled WGS sequence"/>
</dbReference>
<dbReference type="CDD" id="cd06974">
    <property type="entry name" value="TerD_like"/>
    <property type="match status" value="1"/>
</dbReference>